<dbReference type="InterPro" id="IPR021139">
    <property type="entry name" value="NYN"/>
</dbReference>
<dbReference type="Gene3D" id="3.40.50.1010">
    <property type="entry name" value="5'-nuclease"/>
    <property type="match status" value="1"/>
</dbReference>
<accession>A0ABR8MMQ4</accession>
<feature type="compositionally biased region" description="Basic and acidic residues" evidence="1">
    <location>
        <begin position="40"/>
        <end position="49"/>
    </location>
</feature>
<keyword evidence="4" id="KW-1185">Reference proteome</keyword>
<dbReference type="RefSeq" id="WP_191199670.1">
    <property type="nucleotide sequence ID" value="NZ_BAAAPA010000005.1"/>
</dbReference>
<comment type="caution">
    <text evidence="3">The sequence shown here is derived from an EMBL/GenBank/DDBJ whole genome shotgun (WGS) entry which is preliminary data.</text>
</comment>
<protein>
    <submittedName>
        <fullName evidence="3">NYN domain-containing protein</fullName>
    </submittedName>
</protein>
<sequence>MIDMMQSRGATLDNDSGDGSGTGGESELTALVRRWMSVGRHQERLRRDSVLQVAPRVDDVRPAPEPTEPDEPVEAVTAGPATPWPAPAESSPAEPVPVVVTRANIATTPPPSPRAFQPATPRIPALPHRPTADEVEHAPRIAVLIDARRVTEDIASGLLTMVAERGAVNVCRAYADWTRSDLGGWVGRMRRQGLHSFHQFADDDDQALVALAIDAVDIARDAAIDEIVIAGDMTSMLPLVHRLHAAGVRVVVVGPAHTPHDVRAACDEFLDAGSVGSEQVAPAGKHRA</sequence>
<feature type="region of interest" description="Disordered" evidence="1">
    <location>
        <begin position="1"/>
        <end position="93"/>
    </location>
</feature>
<feature type="compositionally biased region" description="Low complexity" evidence="1">
    <location>
        <begin position="75"/>
        <end position="93"/>
    </location>
</feature>
<dbReference type="Pfam" id="PF01936">
    <property type="entry name" value="NYN"/>
    <property type="match status" value="1"/>
</dbReference>
<proteinExistence type="predicted"/>
<name>A0ABR8MMQ4_9ACTN</name>
<evidence type="ECO:0000313" key="3">
    <source>
        <dbReference type="EMBL" id="MBD3915364.1"/>
    </source>
</evidence>
<dbReference type="EMBL" id="JACXYY010000004">
    <property type="protein sequence ID" value="MBD3915364.1"/>
    <property type="molecule type" value="Genomic_DNA"/>
</dbReference>
<gene>
    <name evidence="3" type="ORF">IEZ25_12125</name>
</gene>
<evidence type="ECO:0000256" key="1">
    <source>
        <dbReference type="SAM" id="MobiDB-lite"/>
    </source>
</evidence>
<organism evidence="3 4">
    <name type="scientific">Nocardioides hwasunensis</name>
    <dbReference type="NCBI Taxonomy" id="397258"/>
    <lineage>
        <taxon>Bacteria</taxon>
        <taxon>Bacillati</taxon>
        <taxon>Actinomycetota</taxon>
        <taxon>Actinomycetes</taxon>
        <taxon>Propionibacteriales</taxon>
        <taxon>Nocardioidaceae</taxon>
        <taxon>Nocardioides</taxon>
    </lineage>
</organism>
<dbReference type="PANTHER" id="PTHR35811">
    <property type="entry name" value="SLR1870 PROTEIN"/>
    <property type="match status" value="1"/>
</dbReference>
<dbReference type="PANTHER" id="PTHR35811:SF1">
    <property type="entry name" value="HTH OST-TYPE DOMAIN-CONTAINING PROTEIN"/>
    <property type="match status" value="1"/>
</dbReference>
<reference evidence="3 4" key="1">
    <citation type="submission" date="2020-09" db="EMBL/GenBank/DDBJ databases">
        <title>novel species in genus Nocardioides.</title>
        <authorList>
            <person name="Zhang G."/>
        </authorList>
    </citation>
    <scope>NUCLEOTIDE SEQUENCE [LARGE SCALE GENOMIC DNA]</scope>
    <source>
        <strain evidence="3 4">19197</strain>
    </source>
</reference>
<feature type="domain" description="NYN" evidence="2">
    <location>
        <begin position="140"/>
        <end position="271"/>
    </location>
</feature>
<dbReference type="Proteomes" id="UP000649289">
    <property type="component" value="Unassembled WGS sequence"/>
</dbReference>
<evidence type="ECO:0000313" key="4">
    <source>
        <dbReference type="Proteomes" id="UP000649289"/>
    </source>
</evidence>
<evidence type="ECO:0000259" key="2">
    <source>
        <dbReference type="Pfam" id="PF01936"/>
    </source>
</evidence>